<dbReference type="PROSITE" id="PS00250">
    <property type="entry name" value="TGF_BETA_1"/>
    <property type="match status" value="1"/>
</dbReference>
<dbReference type="GO" id="GO:0005125">
    <property type="term" value="F:cytokine activity"/>
    <property type="evidence" value="ECO:0007669"/>
    <property type="project" value="TreeGrafter"/>
</dbReference>
<evidence type="ECO:0000256" key="8">
    <source>
        <dbReference type="ARBA" id="ARBA00023157"/>
    </source>
</evidence>
<dbReference type="GO" id="GO:0005179">
    <property type="term" value="F:hormone activity"/>
    <property type="evidence" value="ECO:0007669"/>
    <property type="project" value="UniProtKB-KW"/>
</dbReference>
<comment type="subcellular location">
    <subcellularLocation>
        <location evidence="2">Secreted</location>
    </subcellularLocation>
</comment>
<evidence type="ECO:0000256" key="5">
    <source>
        <dbReference type="ARBA" id="ARBA00022702"/>
    </source>
</evidence>
<dbReference type="Pfam" id="PF00019">
    <property type="entry name" value="TGF_beta"/>
    <property type="match status" value="1"/>
</dbReference>
<feature type="signal peptide" evidence="12">
    <location>
        <begin position="1"/>
        <end position="19"/>
    </location>
</feature>
<dbReference type="InterPro" id="IPR001318">
    <property type="entry name" value="Inhibin_betaC"/>
</dbReference>
<dbReference type="Proteomes" id="UP001295444">
    <property type="component" value="Chromosome 01"/>
</dbReference>
<name>A0AAD1R8E1_PELCU</name>
<feature type="domain" description="TGF-beta family profile" evidence="13">
    <location>
        <begin position="239"/>
        <end position="357"/>
    </location>
</feature>
<dbReference type="GO" id="GO:0005615">
    <property type="term" value="C:extracellular space"/>
    <property type="evidence" value="ECO:0007669"/>
    <property type="project" value="TreeGrafter"/>
</dbReference>
<evidence type="ECO:0000256" key="6">
    <source>
        <dbReference type="ARBA" id="ARBA00022729"/>
    </source>
</evidence>
<dbReference type="Gene3D" id="2.10.90.10">
    <property type="entry name" value="Cystine-knot cytokines"/>
    <property type="match status" value="1"/>
</dbReference>
<evidence type="ECO:0000256" key="1">
    <source>
        <dbReference type="ARBA" id="ARBA00002588"/>
    </source>
</evidence>
<dbReference type="PANTHER" id="PTHR11848:SF301">
    <property type="entry name" value="INHIBIN BETA C CHAIN"/>
    <property type="match status" value="1"/>
</dbReference>
<evidence type="ECO:0000256" key="2">
    <source>
        <dbReference type="ARBA" id="ARBA00004613"/>
    </source>
</evidence>
<keyword evidence="4" id="KW-0964">Secreted</keyword>
<keyword evidence="6 12" id="KW-0732">Signal</keyword>
<sequence>MTIQLFLALLLVTMQALLTESFCSACSMSSQPLDGLTTKDILIEVAKQNILNKLHLRQRPNISYTVSRQTLEEALQRLNLRPDSGAEFSKDNEEDSDDLDTNQDYEIISFADIDNSETTRATLHFHLSTEKSKQREIIHADVWLYLYTVPGRKVTLSLTTSLLKQQSSEDMVQIEVVRNSWYTVPLPSLTKRVLNDGDENIYLELKCLNCYYLPLMKNITDSQHPFLVVKAHNIKEASRNRRHITDCLSDMDMCCLKNFYIDFKEIGWSDWIISPEGYNMNLCEGRCPIHLSRVPGIAASSHTAIFSLIKANNVYSSLSSCCIPTKRRPLSVLYFDKNNAIVKTDIPDMIVESCGCT</sequence>
<protein>
    <submittedName>
        <fullName evidence="14">Inhibin beta C chain-like</fullName>
    </submittedName>
</protein>
<keyword evidence="9" id="KW-0325">Glycoprotein</keyword>
<evidence type="ECO:0000256" key="12">
    <source>
        <dbReference type="SAM" id="SignalP"/>
    </source>
</evidence>
<comment type="function">
    <text evidence="1">Inhibins and activins inhibit and activate, respectively, the secretion of follitropin by the pituitary gland. Inhibins/activins are involved in regulating a number of diverse functions such as hypothalamic and pituitary hormone secretion, gonadal hormone secretion, germ cell development and maturation, erythroid differentiation, insulin secretion, nerve cell survival, embryonic axial development or bone growth, depending on their subunit composition. Inhibins appear to oppose the functions of activins.</text>
</comment>
<dbReference type="InterPro" id="IPR017948">
    <property type="entry name" value="TGFb_CS"/>
</dbReference>
<dbReference type="InterPro" id="IPR029034">
    <property type="entry name" value="Cystine-knot_cytokine"/>
</dbReference>
<gene>
    <name evidence="14" type="ORF">PECUL_23A009218</name>
</gene>
<evidence type="ECO:0000256" key="7">
    <source>
        <dbReference type="ARBA" id="ARBA00023030"/>
    </source>
</evidence>
<keyword evidence="7 11" id="KW-0339">Growth factor</keyword>
<evidence type="ECO:0000313" key="14">
    <source>
        <dbReference type="EMBL" id="CAH2224445.1"/>
    </source>
</evidence>
<keyword evidence="15" id="KW-1185">Reference proteome</keyword>
<comment type="subunit">
    <text evidence="10">Homodimeric or heterodimeric through association with alpha and beta subunits, linked by one or more disulfide bonds. Inhibins are heterodimers of one alpha and one beta subunit. Activins are homo- or heterodimers of beta subunits only.</text>
</comment>
<keyword evidence="8" id="KW-1015">Disulfide bond</keyword>
<dbReference type="GO" id="GO:0008083">
    <property type="term" value="F:growth factor activity"/>
    <property type="evidence" value="ECO:0007669"/>
    <property type="project" value="UniProtKB-KW"/>
</dbReference>
<dbReference type="PROSITE" id="PS51362">
    <property type="entry name" value="TGF_BETA_2"/>
    <property type="match status" value="1"/>
</dbReference>
<reference evidence="14" key="1">
    <citation type="submission" date="2022-03" db="EMBL/GenBank/DDBJ databases">
        <authorList>
            <person name="Alioto T."/>
            <person name="Alioto T."/>
            <person name="Gomez Garrido J."/>
        </authorList>
    </citation>
    <scope>NUCLEOTIDE SEQUENCE</scope>
</reference>
<dbReference type="SMART" id="SM00204">
    <property type="entry name" value="TGFB"/>
    <property type="match status" value="1"/>
</dbReference>
<dbReference type="SUPFAM" id="SSF57501">
    <property type="entry name" value="Cystine-knot cytokines"/>
    <property type="match status" value="1"/>
</dbReference>
<comment type="similarity">
    <text evidence="3 11">Belongs to the TGF-beta family.</text>
</comment>
<dbReference type="AlphaFoldDB" id="A0AAD1R8E1"/>
<dbReference type="FunFam" id="2.10.90.10:FF:000005">
    <property type="entry name" value="Inhibin beta A chain"/>
    <property type="match status" value="1"/>
</dbReference>
<evidence type="ECO:0000256" key="9">
    <source>
        <dbReference type="ARBA" id="ARBA00023180"/>
    </source>
</evidence>
<evidence type="ECO:0000256" key="3">
    <source>
        <dbReference type="ARBA" id="ARBA00006656"/>
    </source>
</evidence>
<dbReference type="InterPro" id="IPR001839">
    <property type="entry name" value="TGF-b_C"/>
</dbReference>
<dbReference type="Gene3D" id="2.60.120.970">
    <property type="match status" value="1"/>
</dbReference>
<keyword evidence="5" id="KW-0372">Hormone</keyword>
<dbReference type="PRINTS" id="PR00672">
    <property type="entry name" value="INHIBINBC"/>
</dbReference>
<evidence type="ECO:0000256" key="4">
    <source>
        <dbReference type="ARBA" id="ARBA00022525"/>
    </source>
</evidence>
<organism evidence="14 15">
    <name type="scientific">Pelobates cultripes</name>
    <name type="common">Western spadefoot toad</name>
    <dbReference type="NCBI Taxonomy" id="61616"/>
    <lineage>
        <taxon>Eukaryota</taxon>
        <taxon>Metazoa</taxon>
        <taxon>Chordata</taxon>
        <taxon>Craniata</taxon>
        <taxon>Vertebrata</taxon>
        <taxon>Euteleostomi</taxon>
        <taxon>Amphibia</taxon>
        <taxon>Batrachia</taxon>
        <taxon>Anura</taxon>
        <taxon>Pelobatoidea</taxon>
        <taxon>Pelobatidae</taxon>
        <taxon>Pelobates</taxon>
    </lineage>
</organism>
<evidence type="ECO:0000256" key="11">
    <source>
        <dbReference type="RuleBase" id="RU000354"/>
    </source>
</evidence>
<proteinExistence type="inferred from homology"/>
<dbReference type="InterPro" id="IPR015615">
    <property type="entry name" value="TGF-beta-rel"/>
</dbReference>
<dbReference type="PANTHER" id="PTHR11848">
    <property type="entry name" value="TGF-BETA FAMILY"/>
    <property type="match status" value="1"/>
</dbReference>
<evidence type="ECO:0000313" key="15">
    <source>
        <dbReference type="Proteomes" id="UP001295444"/>
    </source>
</evidence>
<evidence type="ECO:0000259" key="13">
    <source>
        <dbReference type="PROSITE" id="PS51362"/>
    </source>
</evidence>
<accession>A0AAD1R8E1</accession>
<feature type="chain" id="PRO_5042290337" evidence="12">
    <location>
        <begin position="20"/>
        <end position="357"/>
    </location>
</feature>
<dbReference type="EMBL" id="OW240912">
    <property type="protein sequence ID" value="CAH2224445.1"/>
    <property type="molecule type" value="Genomic_DNA"/>
</dbReference>
<evidence type="ECO:0000256" key="10">
    <source>
        <dbReference type="ARBA" id="ARBA00026046"/>
    </source>
</evidence>